<gene>
    <name evidence="1" type="ORF">DES52_1168</name>
</gene>
<evidence type="ECO:0000313" key="2">
    <source>
        <dbReference type="Proteomes" id="UP000248326"/>
    </source>
</evidence>
<accession>A0A318SHU4</accession>
<dbReference type="Proteomes" id="UP000248326">
    <property type="component" value="Unassembled WGS sequence"/>
</dbReference>
<dbReference type="AlphaFoldDB" id="A0A318SHU4"/>
<name>A0A318SHU4_9DEIO</name>
<sequence length="94" mass="10451">MRATDNARLSYPNDPNAPVKFVKTFAFSSRSVTAAERSMLDNTSLGFTVPWGSRQYGHDATPQEVYVLEVRDRPSPNTYARGGCDVCMSVFAIR</sequence>
<organism evidence="1 2">
    <name type="scientific">Deinococcus yavapaiensis KR-236</name>
    <dbReference type="NCBI Taxonomy" id="694435"/>
    <lineage>
        <taxon>Bacteria</taxon>
        <taxon>Thermotogati</taxon>
        <taxon>Deinococcota</taxon>
        <taxon>Deinococci</taxon>
        <taxon>Deinococcales</taxon>
        <taxon>Deinococcaceae</taxon>
        <taxon>Deinococcus</taxon>
    </lineage>
</organism>
<reference evidence="1 2" key="1">
    <citation type="submission" date="2018-06" db="EMBL/GenBank/DDBJ databases">
        <title>Genomic Encyclopedia of Type Strains, Phase IV (KMG-IV): sequencing the most valuable type-strain genomes for metagenomic binning, comparative biology and taxonomic classification.</title>
        <authorList>
            <person name="Goeker M."/>
        </authorList>
    </citation>
    <scope>NUCLEOTIDE SEQUENCE [LARGE SCALE GENOMIC DNA]</scope>
    <source>
        <strain evidence="1 2">DSM 18048</strain>
    </source>
</reference>
<dbReference type="OrthoDB" id="72266at2"/>
<protein>
    <submittedName>
        <fullName evidence="1">Uncharacterized protein</fullName>
    </submittedName>
</protein>
<dbReference type="EMBL" id="QJSX01000016">
    <property type="protein sequence ID" value="PYE50942.1"/>
    <property type="molecule type" value="Genomic_DNA"/>
</dbReference>
<dbReference type="RefSeq" id="WP_146237349.1">
    <property type="nucleotide sequence ID" value="NZ_QJSX01000016.1"/>
</dbReference>
<comment type="caution">
    <text evidence="1">The sequence shown here is derived from an EMBL/GenBank/DDBJ whole genome shotgun (WGS) entry which is preliminary data.</text>
</comment>
<proteinExistence type="predicted"/>
<keyword evidence="2" id="KW-1185">Reference proteome</keyword>
<evidence type="ECO:0000313" key="1">
    <source>
        <dbReference type="EMBL" id="PYE50942.1"/>
    </source>
</evidence>